<dbReference type="Gene3D" id="3.30.310.70">
    <property type="entry name" value="TT1751-like domain"/>
    <property type="match status" value="1"/>
</dbReference>
<reference evidence="2 3" key="1">
    <citation type="submission" date="2015-08" db="EMBL/GenBank/DDBJ databases">
        <title>Complete genome sequence of Sulfurifustis variabilis.</title>
        <authorList>
            <person name="Miura A."/>
            <person name="Kojima H."/>
            <person name="Fukui M."/>
        </authorList>
    </citation>
    <scope>NUCLEOTIDE SEQUENCE [LARGE SCALE GENOMIC DNA]</scope>
    <source>
        <strain evidence="3">skN76</strain>
    </source>
</reference>
<dbReference type="PANTHER" id="PTHR38342:SF2">
    <property type="entry name" value="INNER MEMBRANE OR EXPORTED"/>
    <property type="match status" value="1"/>
</dbReference>
<dbReference type="PANTHER" id="PTHR38342">
    <property type="entry name" value="SLR5037 PROTEIN"/>
    <property type="match status" value="1"/>
</dbReference>
<name>A0A1B4V746_9GAMM</name>
<dbReference type="CDD" id="cd14797">
    <property type="entry name" value="DUF302"/>
    <property type="match status" value="1"/>
</dbReference>
<gene>
    <name evidence="2" type="ORF">SVA_2815</name>
</gene>
<evidence type="ECO:0000313" key="2">
    <source>
        <dbReference type="EMBL" id="BAU49363.1"/>
    </source>
</evidence>
<dbReference type="AlphaFoldDB" id="A0A1B4V746"/>
<evidence type="ECO:0000259" key="1">
    <source>
        <dbReference type="Pfam" id="PF03625"/>
    </source>
</evidence>
<proteinExistence type="predicted"/>
<feature type="domain" description="DUF302" evidence="1">
    <location>
        <begin position="7"/>
        <end position="68"/>
    </location>
</feature>
<accession>A0A1B4V746</accession>
<evidence type="ECO:0000313" key="3">
    <source>
        <dbReference type="Proteomes" id="UP000218899"/>
    </source>
</evidence>
<dbReference type="Pfam" id="PF03625">
    <property type="entry name" value="DUF302"/>
    <property type="match status" value="1"/>
</dbReference>
<dbReference type="KEGG" id="sva:SVA_2815"/>
<dbReference type="RefSeq" id="WP_197703216.1">
    <property type="nucleotide sequence ID" value="NZ_AP014936.1"/>
</dbReference>
<keyword evidence="3" id="KW-1185">Reference proteome</keyword>
<dbReference type="SUPFAM" id="SSF103247">
    <property type="entry name" value="TT1751-like"/>
    <property type="match status" value="1"/>
</dbReference>
<dbReference type="EMBL" id="AP014936">
    <property type="protein sequence ID" value="BAU49363.1"/>
    <property type="molecule type" value="Genomic_DNA"/>
</dbReference>
<organism evidence="2 3">
    <name type="scientific">Sulfurifustis variabilis</name>
    <dbReference type="NCBI Taxonomy" id="1675686"/>
    <lineage>
        <taxon>Bacteria</taxon>
        <taxon>Pseudomonadati</taxon>
        <taxon>Pseudomonadota</taxon>
        <taxon>Gammaproteobacteria</taxon>
        <taxon>Acidiferrobacterales</taxon>
        <taxon>Acidiferrobacteraceae</taxon>
        <taxon>Sulfurifustis</taxon>
    </lineage>
</organism>
<sequence length="104" mass="10913">MNIVATVDHAAAASKAGMKLRPTRVVIFGNPKAGTPLMQCAQTIGIDLPQKALIYEDDKGQTWIAYNDVAYLAKRHDIGQCGESVETNAKALKGLIGQAAGGSS</sequence>
<protein>
    <submittedName>
        <fullName evidence="2">Membrane protein</fullName>
    </submittedName>
</protein>
<dbReference type="InterPro" id="IPR005180">
    <property type="entry name" value="DUF302"/>
</dbReference>
<dbReference type="Proteomes" id="UP000218899">
    <property type="component" value="Chromosome"/>
</dbReference>
<dbReference type="InterPro" id="IPR035923">
    <property type="entry name" value="TT1751-like_sf"/>
</dbReference>